<dbReference type="EMBL" id="NRJF01000160">
    <property type="protein sequence ID" value="RIY34418.1"/>
    <property type="molecule type" value="Genomic_DNA"/>
</dbReference>
<evidence type="ECO:0000313" key="11">
    <source>
        <dbReference type="Proteomes" id="UP000265964"/>
    </source>
</evidence>
<accession>A0A3A1YB68</accession>
<comment type="similarity">
    <text evidence="2 8">Belongs to the major facilitator superfamily. Bcr/CmlA family.</text>
</comment>
<dbReference type="InterPro" id="IPR020846">
    <property type="entry name" value="MFS_dom"/>
</dbReference>
<keyword evidence="4" id="KW-1003">Cell membrane</keyword>
<reference evidence="10 11" key="1">
    <citation type="submission" date="2017-08" db="EMBL/GenBank/DDBJ databases">
        <title>Reclassification of Bisgaard taxon 37 and 44.</title>
        <authorList>
            <person name="Christensen H."/>
        </authorList>
    </citation>
    <scope>NUCLEOTIDE SEQUENCE [LARGE SCALE GENOMIC DNA]</scope>
    <source>
        <strain evidence="10 11">EEAB3T1</strain>
    </source>
</reference>
<keyword evidence="7 8" id="KW-0472">Membrane</keyword>
<evidence type="ECO:0000313" key="10">
    <source>
        <dbReference type="EMBL" id="RIY34418.1"/>
    </source>
</evidence>
<dbReference type="InterPro" id="IPR004812">
    <property type="entry name" value="Efflux_drug-R_Bcr/CmlA"/>
</dbReference>
<evidence type="ECO:0000259" key="9">
    <source>
        <dbReference type="PROSITE" id="PS50850"/>
    </source>
</evidence>
<sequence length="395" mass="43371">MKSDSFLLLFTLAAMMALTSMSVDIYLSSMPQVAAQFHAPAELTLTGFLIGFALGQLIWGPISDLLGRKLPLTLGMIIFVLGCWGCSQSQSMETLVAWRVLMALGACTAPMLARAMVRDLFAPSKAADVFLLLNIIVAIAPICGPLLGTLISDWFSWRAIFIFLMGVGSIFFLLSFKLPETLKQRRPLSSLGQSFVSYLHLWSNFTYGRYVLCITFTYVATYAFISGAPQVYISHYQQSAFTFNLIFALGVLAVLLTSLGARKIIHQYPLEKILLLATLWACFWGLMLLLADTFTLGIWYLAFCNIMHFMPTGIITSVATSLALAQVKDQQVGTATALLTALQYGSGIISSLFLAKFLSNAHIEAFALIICIALFLALVVLLPSKAHSKQNQESY</sequence>
<keyword evidence="6 8" id="KW-1133">Transmembrane helix</keyword>
<protein>
    <recommendedName>
        <fullName evidence="8">Bcr/CflA family efflux transporter</fullName>
    </recommendedName>
</protein>
<dbReference type="Gene3D" id="1.20.1720.10">
    <property type="entry name" value="Multidrug resistance protein D"/>
    <property type="match status" value="1"/>
</dbReference>
<comment type="caution">
    <text evidence="10">The sequence shown here is derived from an EMBL/GenBank/DDBJ whole genome shotgun (WGS) entry which is preliminary data.</text>
</comment>
<dbReference type="Pfam" id="PF07690">
    <property type="entry name" value="MFS_1"/>
    <property type="match status" value="1"/>
</dbReference>
<feature type="transmembrane region" description="Helical" evidence="8">
    <location>
        <begin position="45"/>
        <end position="63"/>
    </location>
</feature>
<evidence type="ECO:0000256" key="1">
    <source>
        <dbReference type="ARBA" id="ARBA00004651"/>
    </source>
</evidence>
<dbReference type="AlphaFoldDB" id="A0A3A1YB68"/>
<keyword evidence="3 8" id="KW-0813">Transport</keyword>
<organism evidence="10 11">
    <name type="scientific">Psittacicella gerlachiana</name>
    <dbReference type="NCBI Taxonomy" id="2028574"/>
    <lineage>
        <taxon>Bacteria</taxon>
        <taxon>Pseudomonadati</taxon>
        <taxon>Pseudomonadota</taxon>
        <taxon>Gammaproteobacteria</taxon>
        <taxon>Pasteurellales</taxon>
        <taxon>Psittacicellaceae</taxon>
        <taxon>Psittacicella</taxon>
    </lineage>
</organism>
<dbReference type="PROSITE" id="PS50850">
    <property type="entry name" value="MFS"/>
    <property type="match status" value="1"/>
</dbReference>
<dbReference type="GO" id="GO:0042910">
    <property type="term" value="F:xenobiotic transmembrane transporter activity"/>
    <property type="evidence" value="ECO:0007669"/>
    <property type="project" value="InterPro"/>
</dbReference>
<dbReference type="NCBIfam" id="TIGR00710">
    <property type="entry name" value="efflux_Bcr_CflA"/>
    <property type="match status" value="1"/>
</dbReference>
<feature type="domain" description="Major facilitator superfamily (MFS) profile" evidence="9">
    <location>
        <begin position="1"/>
        <end position="388"/>
    </location>
</feature>
<feature type="transmembrane region" description="Helical" evidence="8">
    <location>
        <begin position="297"/>
        <end position="325"/>
    </location>
</feature>
<evidence type="ECO:0000256" key="8">
    <source>
        <dbReference type="RuleBase" id="RU365088"/>
    </source>
</evidence>
<feature type="transmembrane region" description="Helical" evidence="8">
    <location>
        <begin position="129"/>
        <end position="151"/>
    </location>
</feature>
<comment type="subcellular location">
    <subcellularLocation>
        <location evidence="8">Cell inner membrane</location>
        <topology evidence="8">Multi-pass membrane protein</topology>
    </subcellularLocation>
    <subcellularLocation>
        <location evidence="1">Cell membrane</location>
        <topology evidence="1">Multi-pass membrane protein</topology>
    </subcellularLocation>
</comment>
<evidence type="ECO:0000256" key="6">
    <source>
        <dbReference type="ARBA" id="ARBA00022989"/>
    </source>
</evidence>
<dbReference type="SUPFAM" id="SSF103473">
    <property type="entry name" value="MFS general substrate transporter"/>
    <property type="match status" value="1"/>
</dbReference>
<feature type="transmembrane region" description="Helical" evidence="8">
    <location>
        <begin position="337"/>
        <end position="355"/>
    </location>
</feature>
<name>A0A3A1YB68_9GAMM</name>
<feature type="transmembrane region" description="Helical" evidence="8">
    <location>
        <begin position="207"/>
        <end position="228"/>
    </location>
</feature>
<feature type="transmembrane region" description="Helical" evidence="8">
    <location>
        <begin position="273"/>
        <end position="291"/>
    </location>
</feature>
<dbReference type="CDD" id="cd17320">
    <property type="entry name" value="MFS_MdfA_MDR_like"/>
    <property type="match status" value="1"/>
</dbReference>
<feature type="transmembrane region" description="Helical" evidence="8">
    <location>
        <begin position="157"/>
        <end position="176"/>
    </location>
</feature>
<feature type="transmembrane region" description="Helical" evidence="8">
    <location>
        <begin position="70"/>
        <end position="90"/>
    </location>
</feature>
<dbReference type="RefSeq" id="WP_119534957.1">
    <property type="nucleotide sequence ID" value="NZ_NRJF01000160.1"/>
</dbReference>
<feature type="transmembrane region" description="Helical" evidence="8">
    <location>
        <begin position="240"/>
        <end position="261"/>
    </location>
</feature>
<dbReference type="PANTHER" id="PTHR23502:SF132">
    <property type="entry name" value="POLYAMINE TRANSPORTER 2-RELATED"/>
    <property type="match status" value="1"/>
</dbReference>
<dbReference type="GO" id="GO:1990961">
    <property type="term" value="P:xenobiotic detoxification by transmembrane export across the plasma membrane"/>
    <property type="evidence" value="ECO:0007669"/>
    <property type="project" value="InterPro"/>
</dbReference>
<dbReference type="InterPro" id="IPR011701">
    <property type="entry name" value="MFS"/>
</dbReference>
<feature type="transmembrane region" description="Helical" evidence="8">
    <location>
        <begin position="96"/>
        <end position="117"/>
    </location>
</feature>
<evidence type="ECO:0000256" key="4">
    <source>
        <dbReference type="ARBA" id="ARBA00022475"/>
    </source>
</evidence>
<gene>
    <name evidence="10" type="ORF">CKF59_05480</name>
</gene>
<keyword evidence="11" id="KW-1185">Reference proteome</keyword>
<evidence type="ECO:0000256" key="7">
    <source>
        <dbReference type="ARBA" id="ARBA00023136"/>
    </source>
</evidence>
<evidence type="ECO:0000256" key="3">
    <source>
        <dbReference type="ARBA" id="ARBA00022448"/>
    </source>
</evidence>
<dbReference type="InterPro" id="IPR036259">
    <property type="entry name" value="MFS_trans_sf"/>
</dbReference>
<comment type="caution">
    <text evidence="8">Lacks conserved residue(s) required for the propagation of feature annotation.</text>
</comment>
<keyword evidence="8" id="KW-0997">Cell inner membrane</keyword>
<feature type="transmembrane region" description="Helical" evidence="8">
    <location>
        <begin position="361"/>
        <end position="382"/>
    </location>
</feature>
<dbReference type="PANTHER" id="PTHR23502">
    <property type="entry name" value="MAJOR FACILITATOR SUPERFAMILY"/>
    <property type="match status" value="1"/>
</dbReference>
<evidence type="ECO:0000256" key="5">
    <source>
        <dbReference type="ARBA" id="ARBA00022692"/>
    </source>
</evidence>
<proteinExistence type="inferred from homology"/>
<dbReference type="GO" id="GO:0005886">
    <property type="term" value="C:plasma membrane"/>
    <property type="evidence" value="ECO:0007669"/>
    <property type="project" value="UniProtKB-SubCell"/>
</dbReference>
<dbReference type="Proteomes" id="UP000265964">
    <property type="component" value="Unassembled WGS sequence"/>
</dbReference>
<evidence type="ECO:0000256" key="2">
    <source>
        <dbReference type="ARBA" id="ARBA00006236"/>
    </source>
</evidence>
<dbReference type="OrthoDB" id="9814303at2"/>
<keyword evidence="5 8" id="KW-0812">Transmembrane</keyword>